<feature type="transmembrane region" description="Helical" evidence="1">
    <location>
        <begin position="224"/>
        <end position="245"/>
    </location>
</feature>
<dbReference type="InterPro" id="IPR050303">
    <property type="entry name" value="GatZ_KbaZ_carbometab"/>
</dbReference>
<protein>
    <submittedName>
        <fullName evidence="2">PTS mannose transporter subunit IID</fullName>
    </submittedName>
</protein>
<dbReference type="GO" id="GO:0009401">
    <property type="term" value="P:phosphoenolpyruvate-dependent sugar phosphotransferase system"/>
    <property type="evidence" value="ECO:0007669"/>
    <property type="project" value="InterPro"/>
</dbReference>
<dbReference type="Proteomes" id="UP001321861">
    <property type="component" value="Chromosome"/>
</dbReference>
<keyword evidence="1" id="KW-1133">Transmembrane helix</keyword>
<keyword evidence="3" id="KW-1185">Reference proteome</keyword>
<feature type="transmembrane region" description="Helical" evidence="1">
    <location>
        <begin position="116"/>
        <end position="134"/>
    </location>
</feature>
<keyword evidence="1" id="KW-0812">Transmembrane</keyword>
<gene>
    <name evidence="2" type="ORF">XA3_14160</name>
</gene>
<dbReference type="PANTHER" id="PTHR32502:SF23">
    <property type="entry name" value="TRANSPORT PROTEIN, PTS SYSTEM"/>
    <property type="match status" value="1"/>
</dbReference>
<evidence type="ECO:0000313" key="3">
    <source>
        <dbReference type="Proteomes" id="UP001321861"/>
    </source>
</evidence>
<dbReference type="KEGG" id="xap:XA3_14160"/>
<dbReference type="InterPro" id="IPR004704">
    <property type="entry name" value="PTS_IID_man"/>
</dbReference>
<dbReference type="RefSeq" id="WP_317634794.1">
    <property type="nucleotide sequence ID" value="NZ_AP026802.1"/>
</dbReference>
<proteinExistence type="predicted"/>
<dbReference type="EMBL" id="AP026802">
    <property type="protein sequence ID" value="BDR58975.1"/>
    <property type="molecule type" value="Genomic_DNA"/>
</dbReference>
<organism evidence="2 3">
    <name type="scientific">Xylocopilactobacillus apicola</name>
    <dbReference type="NCBI Taxonomy" id="2932184"/>
    <lineage>
        <taxon>Bacteria</taxon>
        <taxon>Bacillati</taxon>
        <taxon>Bacillota</taxon>
        <taxon>Bacilli</taxon>
        <taxon>Lactobacillales</taxon>
        <taxon>Lactobacillaceae</taxon>
        <taxon>Xylocopilactobacillus</taxon>
    </lineage>
</organism>
<feature type="transmembrane region" description="Helical" evidence="1">
    <location>
        <begin position="65"/>
        <end position="84"/>
    </location>
</feature>
<dbReference type="PANTHER" id="PTHR32502">
    <property type="entry name" value="N-ACETYLGALACTOSAMINE PERMEASE II COMPONENT-RELATED"/>
    <property type="match status" value="1"/>
</dbReference>
<evidence type="ECO:0000256" key="1">
    <source>
        <dbReference type="SAM" id="Phobius"/>
    </source>
</evidence>
<dbReference type="PROSITE" id="PS51108">
    <property type="entry name" value="PTS_EIID"/>
    <property type="match status" value="1"/>
</dbReference>
<sequence length="272" mass="30151">MTKTKENKKLFNKVFWRSFLIQGSWNYISGQGIGILCMLTPFIKKIYPNPEDKPKRVEALKRHQTYINMTPAFSTFLVGILASMEEKNAELDDFDASSINAVKASLMGPLSGIGDSLFWVTIRVIAAGIGISLAKTGNILGPILFLILYNVPSFICRFYGTPLGYNIGGDFIEKSYKNGLIKVVTKAAGLLGMIMVGAMIVSTVPLKTPFVFKMGDMTFKLQEILDQILLSIIPLTLTLGCFFLVKRKVNPNKIIIILVVFSFVCSFLKILA</sequence>
<name>A0AAU9DBR6_9LACO</name>
<dbReference type="AlphaFoldDB" id="A0AAU9DBR6"/>
<feature type="transmembrane region" description="Helical" evidence="1">
    <location>
        <begin position="183"/>
        <end position="204"/>
    </location>
</feature>
<feature type="transmembrane region" description="Helical" evidence="1">
    <location>
        <begin position="254"/>
        <end position="271"/>
    </location>
</feature>
<reference evidence="2 3" key="1">
    <citation type="journal article" date="2023" name="Microbiol. Spectr.">
        <title>Symbiosis of Carpenter Bees with Uncharacterized Lactic Acid Bacteria Showing NAD Auxotrophy.</title>
        <authorList>
            <person name="Kawasaki S."/>
            <person name="Ozawa K."/>
            <person name="Mori T."/>
            <person name="Yamamoto A."/>
            <person name="Ito M."/>
            <person name="Ohkuma M."/>
            <person name="Sakamoto M."/>
            <person name="Matsutani M."/>
        </authorList>
    </citation>
    <scope>NUCLEOTIDE SEQUENCE [LARGE SCALE GENOMIC DNA]</scope>
    <source>
        <strain evidence="2 3">XA3</strain>
    </source>
</reference>
<accession>A0AAU9DBR6</accession>
<dbReference type="Pfam" id="PF03613">
    <property type="entry name" value="EIID-AGA"/>
    <property type="match status" value="1"/>
</dbReference>
<dbReference type="GO" id="GO:0005886">
    <property type="term" value="C:plasma membrane"/>
    <property type="evidence" value="ECO:0007669"/>
    <property type="project" value="TreeGrafter"/>
</dbReference>
<keyword evidence="1" id="KW-0472">Membrane</keyword>
<evidence type="ECO:0000313" key="2">
    <source>
        <dbReference type="EMBL" id="BDR58975.1"/>
    </source>
</evidence>